<reference evidence="2 3" key="1">
    <citation type="submission" date="2016-10" db="EMBL/GenBank/DDBJ databases">
        <authorList>
            <person name="de Groot N.N."/>
        </authorList>
    </citation>
    <scope>NUCLEOTIDE SEQUENCE [LARGE SCALE GENOMIC DNA]</scope>
    <source>
        <strain evidence="2 3">DSM 28286</strain>
    </source>
</reference>
<dbReference type="AlphaFoldDB" id="A0A1I5VAH7"/>
<protein>
    <submittedName>
        <fullName evidence="2">Uncharacterized protein</fullName>
    </submittedName>
</protein>
<dbReference type="EMBL" id="FOXQ01000004">
    <property type="protein sequence ID" value="SFQ04528.1"/>
    <property type="molecule type" value="Genomic_DNA"/>
</dbReference>
<gene>
    <name evidence="2" type="ORF">SAMN05444277_104298</name>
</gene>
<keyword evidence="1" id="KW-1133">Transmembrane helix</keyword>
<keyword evidence="3" id="KW-1185">Reference proteome</keyword>
<keyword evidence="1" id="KW-0472">Membrane</keyword>
<dbReference type="Proteomes" id="UP000199031">
    <property type="component" value="Unassembled WGS sequence"/>
</dbReference>
<proteinExistence type="predicted"/>
<feature type="transmembrane region" description="Helical" evidence="1">
    <location>
        <begin position="5"/>
        <end position="23"/>
    </location>
</feature>
<name>A0A1I5VAH7_9BACT</name>
<evidence type="ECO:0000256" key="1">
    <source>
        <dbReference type="SAM" id="Phobius"/>
    </source>
</evidence>
<evidence type="ECO:0000313" key="3">
    <source>
        <dbReference type="Proteomes" id="UP000199031"/>
    </source>
</evidence>
<organism evidence="2 3">
    <name type="scientific">Parafilimonas terrae</name>
    <dbReference type="NCBI Taxonomy" id="1465490"/>
    <lineage>
        <taxon>Bacteria</taxon>
        <taxon>Pseudomonadati</taxon>
        <taxon>Bacteroidota</taxon>
        <taxon>Chitinophagia</taxon>
        <taxon>Chitinophagales</taxon>
        <taxon>Chitinophagaceae</taxon>
        <taxon>Parafilimonas</taxon>
    </lineage>
</organism>
<keyword evidence="1" id="KW-0812">Transmembrane</keyword>
<sequence length="39" mass="4549">MISTILFACVAFIVVACLIFLSIKRKRDKEDKNKNVYKE</sequence>
<accession>A0A1I5VAH7</accession>
<evidence type="ECO:0000313" key="2">
    <source>
        <dbReference type="EMBL" id="SFQ04528.1"/>
    </source>
</evidence>